<reference evidence="4" key="1">
    <citation type="submission" date="2017-01" db="EMBL/GenBank/DDBJ databases">
        <authorList>
            <person name="Wang Y."/>
            <person name="White M."/>
            <person name="Kvist S."/>
            <person name="Moncalvo J.-M."/>
        </authorList>
    </citation>
    <scope>NUCLEOTIDE SEQUENCE [LARGE SCALE GENOMIC DNA]</scope>
    <source>
        <strain evidence="4">COL-18-3</strain>
    </source>
</reference>
<keyword evidence="4" id="KW-1185">Reference proteome</keyword>
<dbReference type="OrthoDB" id="256303at2759"/>
<accession>A0A1R1PYU4</accession>
<dbReference type="Proteomes" id="UP000188320">
    <property type="component" value="Unassembled WGS sequence"/>
</dbReference>
<dbReference type="Gene3D" id="2.130.10.10">
    <property type="entry name" value="YVTN repeat-like/Quinoprotein amine dehydrogenase"/>
    <property type="match status" value="1"/>
</dbReference>
<evidence type="ECO:0000313" key="4">
    <source>
        <dbReference type="Proteomes" id="UP000188320"/>
    </source>
</evidence>
<sequence>MNTSLLTEKDIEVRIWEVQSNGMTAGKAMYTHEGPALTCDWSKYWDLRTQNPIGTVQLPERCYTMDVNHPLMVVGTADRHLVVIDLNNPTVPFKSYLSPLKFQTRTVSCFPSKDGFAIGSIEGRVAIQYIQDSAKSNEFSFKCHRDTSNNVFAVNCISHHPLFGTFSTAGSDGNIMFWDKEARQKLKSFPCVNTPITSTCFNRDGRIFAYSVGYDWSKGYAHSNQNDKRTIYLHSVKEDDVKPRKRR</sequence>
<dbReference type="SUPFAM" id="SSF50978">
    <property type="entry name" value="WD40 repeat-like"/>
    <property type="match status" value="1"/>
</dbReference>
<proteinExistence type="predicted"/>
<gene>
    <name evidence="3" type="ORF">AX774_g302</name>
</gene>
<dbReference type="Pfam" id="PF00400">
    <property type="entry name" value="WD40"/>
    <property type="match status" value="1"/>
</dbReference>
<name>A0A1R1PYU4_ZANCU</name>
<dbReference type="PANTHER" id="PTHR10971">
    <property type="entry name" value="MRNA EXPORT FACTOR AND BUB3"/>
    <property type="match status" value="1"/>
</dbReference>
<evidence type="ECO:0000313" key="3">
    <source>
        <dbReference type="EMBL" id="OMH86138.1"/>
    </source>
</evidence>
<evidence type="ECO:0000256" key="2">
    <source>
        <dbReference type="ARBA" id="ARBA00022737"/>
    </source>
</evidence>
<dbReference type="AlphaFoldDB" id="A0A1R1PYU4"/>
<dbReference type="InterPro" id="IPR015943">
    <property type="entry name" value="WD40/YVTN_repeat-like_dom_sf"/>
</dbReference>
<protein>
    <submittedName>
        <fullName evidence="3">Protein RAE1</fullName>
    </submittedName>
</protein>
<keyword evidence="1" id="KW-0853">WD repeat</keyword>
<organism evidence="3 4">
    <name type="scientific">Zancudomyces culisetae</name>
    <name type="common">Gut fungus</name>
    <name type="synonym">Smittium culisetae</name>
    <dbReference type="NCBI Taxonomy" id="1213189"/>
    <lineage>
        <taxon>Eukaryota</taxon>
        <taxon>Fungi</taxon>
        <taxon>Fungi incertae sedis</taxon>
        <taxon>Zoopagomycota</taxon>
        <taxon>Kickxellomycotina</taxon>
        <taxon>Harpellomycetes</taxon>
        <taxon>Harpellales</taxon>
        <taxon>Legeriomycetaceae</taxon>
        <taxon>Zancudomyces</taxon>
    </lineage>
</organism>
<dbReference type="SMART" id="SM00320">
    <property type="entry name" value="WD40"/>
    <property type="match status" value="2"/>
</dbReference>
<dbReference type="EMBL" id="LSSK01000015">
    <property type="protein sequence ID" value="OMH86138.1"/>
    <property type="molecule type" value="Genomic_DNA"/>
</dbReference>
<keyword evidence="2" id="KW-0677">Repeat</keyword>
<dbReference type="InterPro" id="IPR036322">
    <property type="entry name" value="WD40_repeat_dom_sf"/>
</dbReference>
<evidence type="ECO:0000256" key="1">
    <source>
        <dbReference type="ARBA" id="ARBA00022574"/>
    </source>
</evidence>
<dbReference type="InterPro" id="IPR001680">
    <property type="entry name" value="WD40_rpt"/>
</dbReference>
<comment type="caution">
    <text evidence="3">The sequence shown here is derived from an EMBL/GenBank/DDBJ whole genome shotgun (WGS) entry which is preliminary data.</text>
</comment>